<evidence type="ECO:0000256" key="1">
    <source>
        <dbReference type="ARBA" id="ARBA00022649"/>
    </source>
</evidence>
<reference evidence="9" key="1">
    <citation type="journal article" date="2019" name="Int. J. Syst. Evol. Microbiol.">
        <title>The Global Catalogue of Microorganisms (GCM) 10K type strain sequencing project: providing services to taxonomists for standard genome sequencing and annotation.</title>
        <authorList>
            <consortium name="The Broad Institute Genomics Platform"/>
            <consortium name="The Broad Institute Genome Sequencing Center for Infectious Disease"/>
            <person name="Wu L."/>
            <person name="Ma J."/>
        </authorList>
    </citation>
    <scope>NUCLEOTIDE SEQUENCE [LARGE SCALE GENOMIC DNA]</scope>
    <source>
        <strain evidence="9">CCM 7043</strain>
    </source>
</reference>
<keyword evidence="1 6" id="KW-1277">Toxin-antitoxin system</keyword>
<dbReference type="InterPro" id="IPR002716">
    <property type="entry name" value="PIN_dom"/>
</dbReference>
<dbReference type="Proteomes" id="UP001597114">
    <property type="component" value="Unassembled WGS sequence"/>
</dbReference>
<evidence type="ECO:0000256" key="6">
    <source>
        <dbReference type="HAMAP-Rule" id="MF_00265"/>
    </source>
</evidence>
<comment type="caution">
    <text evidence="8">The sequence shown here is derived from an EMBL/GenBank/DDBJ whole genome shotgun (WGS) entry which is preliminary data.</text>
</comment>
<dbReference type="RefSeq" id="WP_344721916.1">
    <property type="nucleotide sequence ID" value="NZ_BAAAUS010000008.1"/>
</dbReference>
<dbReference type="InterPro" id="IPR029060">
    <property type="entry name" value="PIN-like_dom_sf"/>
</dbReference>
<comment type="similarity">
    <text evidence="6">Belongs to the PINc/VapC protein family.</text>
</comment>
<name>A0ABW4EZZ8_9PSEU</name>
<feature type="binding site" evidence="6">
    <location>
        <position position="7"/>
    </location>
    <ligand>
        <name>Mg(2+)</name>
        <dbReference type="ChEBI" id="CHEBI:18420"/>
    </ligand>
</feature>
<keyword evidence="2 6" id="KW-0540">Nuclease</keyword>
<keyword evidence="4 6" id="KW-0378">Hydrolase</keyword>
<dbReference type="HAMAP" id="MF_00265">
    <property type="entry name" value="VapC_Nob1"/>
    <property type="match status" value="1"/>
</dbReference>
<comment type="function">
    <text evidence="6">Toxic component of a toxin-antitoxin (TA) system. An RNase.</text>
</comment>
<comment type="cofactor">
    <cofactor evidence="6">
        <name>Mg(2+)</name>
        <dbReference type="ChEBI" id="CHEBI:18420"/>
    </cofactor>
</comment>
<dbReference type="InterPro" id="IPR022907">
    <property type="entry name" value="VapC_family"/>
</dbReference>
<dbReference type="EMBL" id="JBHUCO010000031">
    <property type="protein sequence ID" value="MFD1521131.1"/>
    <property type="molecule type" value="Genomic_DNA"/>
</dbReference>
<sequence>MTTYLLDANVLIALTVAEHEHHERATMWAAESGRFAICPVVEGSLVRFLVRSGESPAVANRLLGAIHAMRSCEFWPDGVSYVDVDLRHVRGHRQVTDAYLVSLAAARPGAKLATMNEGLCQELPDLTLLVPRI</sequence>
<dbReference type="NCBIfam" id="TIGR00028">
    <property type="entry name" value="Mtu_PIN_fam"/>
    <property type="match status" value="1"/>
</dbReference>
<feature type="domain" description="PIN" evidence="7">
    <location>
        <begin position="4"/>
        <end position="119"/>
    </location>
</feature>
<dbReference type="Pfam" id="PF01850">
    <property type="entry name" value="PIN"/>
    <property type="match status" value="1"/>
</dbReference>
<keyword evidence="9" id="KW-1185">Reference proteome</keyword>
<evidence type="ECO:0000256" key="4">
    <source>
        <dbReference type="ARBA" id="ARBA00022801"/>
    </source>
</evidence>
<protein>
    <recommendedName>
        <fullName evidence="6">Ribonuclease VapC</fullName>
        <shortName evidence="6">RNase VapC</shortName>
        <ecNumber evidence="6">3.1.-.-</ecNumber>
    </recommendedName>
    <alternativeName>
        <fullName evidence="6">Toxin VapC</fullName>
    </alternativeName>
</protein>
<proteinExistence type="inferred from homology"/>
<keyword evidence="6" id="KW-0800">Toxin</keyword>
<evidence type="ECO:0000256" key="3">
    <source>
        <dbReference type="ARBA" id="ARBA00022723"/>
    </source>
</evidence>
<dbReference type="InterPro" id="IPR006226">
    <property type="entry name" value="Mtu_PIN"/>
</dbReference>
<organism evidence="8 9">
    <name type="scientific">Pseudonocardia yunnanensis</name>
    <dbReference type="NCBI Taxonomy" id="58107"/>
    <lineage>
        <taxon>Bacteria</taxon>
        <taxon>Bacillati</taxon>
        <taxon>Actinomycetota</taxon>
        <taxon>Actinomycetes</taxon>
        <taxon>Pseudonocardiales</taxon>
        <taxon>Pseudonocardiaceae</taxon>
        <taxon>Pseudonocardia</taxon>
    </lineage>
</organism>
<gene>
    <name evidence="6" type="primary">vapC</name>
    <name evidence="8" type="ORF">ACFSJD_26775</name>
</gene>
<feature type="binding site" evidence="6">
    <location>
        <position position="97"/>
    </location>
    <ligand>
        <name>Mg(2+)</name>
        <dbReference type="ChEBI" id="CHEBI:18420"/>
    </ligand>
</feature>
<accession>A0ABW4EZZ8</accession>
<evidence type="ECO:0000256" key="5">
    <source>
        <dbReference type="ARBA" id="ARBA00022842"/>
    </source>
</evidence>
<evidence type="ECO:0000313" key="8">
    <source>
        <dbReference type="EMBL" id="MFD1521131.1"/>
    </source>
</evidence>
<dbReference type="EC" id="3.1.-.-" evidence="6"/>
<dbReference type="SUPFAM" id="SSF88723">
    <property type="entry name" value="PIN domain-like"/>
    <property type="match status" value="1"/>
</dbReference>
<evidence type="ECO:0000256" key="2">
    <source>
        <dbReference type="ARBA" id="ARBA00022722"/>
    </source>
</evidence>
<evidence type="ECO:0000313" key="9">
    <source>
        <dbReference type="Proteomes" id="UP001597114"/>
    </source>
</evidence>
<dbReference type="Gene3D" id="3.40.50.1010">
    <property type="entry name" value="5'-nuclease"/>
    <property type="match status" value="1"/>
</dbReference>
<evidence type="ECO:0000259" key="7">
    <source>
        <dbReference type="Pfam" id="PF01850"/>
    </source>
</evidence>
<keyword evidence="3 6" id="KW-0479">Metal-binding</keyword>
<keyword evidence="5 6" id="KW-0460">Magnesium</keyword>